<protein>
    <submittedName>
        <fullName evidence="1">Uncharacterized protein</fullName>
    </submittedName>
</protein>
<sequence>MSNYLKIGDEYLVFGIRISIYCMYAYIYDGRHLIEIPFELLTIVDSSKSLDYELRVRDNGDIVLRPPLFFEENFIENFSEYEEKERSAFELLRMMVEGQG</sequence>
<dbReference type="EMBL" id="MKVH01000006">
    <property type="protein sequence ID" value="OJX60562.1"/>
    <property type="molecule type" value="Genomic_DNA"/>
</dbReference>
<dbReference type="AlphaFoldDB" id="A0A1M3L5A2"/>
<dbReference type="Proteomes" id="UP000184233">
    <property type="component" value="Unassembled WGS sequence"/>
</dbReference>
<organism evidence="1 2">
    <name type="scientific">Candidatus Kapaibacterium thiocyanatum</name>
    <dbReference type="NCBI Taxonomy" id="1895771"/>
    <lineage>
        <taxon>Bacteria</taxon>
        <taxon>Pseudomonadati</taxon>
        <taxon>Candidatus Kapaibacteriota</taxon>
        <taxon>Candidatus Kapaibacteriia</taxon>
        <taxon>Candidatus Kapaibacteriales</taxon>
        <taxon>Candidatus Kapaibacteriaceae</taxon>
        <taxon>Candidatus Kapaibacterium</taxon>
    </lineage>
</organism>
<name>A0A1M3L5A2_9BACT</name>
<comment type="caution">
    <text evidence="1">The sequence shown here is derived from an EMBL/GenBank/DDBJ whole genome shotgun (WGS) entry which is preliminary data.</text>
</comment>
<gene>
    <name evidence="1" type="ORF">BGO89_13670</name>
</gene>
<evidence type="ECO:0000313" key="1">
    <source>
        <dbReference type="EMBL" id="OJX60562.1"/>
    </source>
</evidence>
<proteinExistence type="predicted"/>
<reference evidence="1 2" key="1">
    <citation type="submission" date="2016-09" db="EMBL/GenBank/DDBJ databases">
        <title>Genome-resolved meta-omics ties microbial dynamics to process performance in biotechnology for thiocyanate degradation.</title>
        <authorList>
            <person name="Kantor R.S."/>
            <person name="Huddy R.J."/>
            <person name="Iyer R."/>
            <person name="Thomas B.C."/>
            <person name="Brown C.T."/>
            <person name="Anantharaman K."/>
            <person name="Tringe S."/>
            <person name="Hettich R.L."/>
            <person name="Harrison S.T."/>
            <person name="Banfield J.F."/>
        </authorList>
    </citation>
    <scope>NUCLEOTIDE SEQUENCE [LARGE SCALE GENOMIC DNA]</scope>
    <source>
        <strain evidence="1">59-99</strain>
    </source>
</reference>
<evidence type="ECO:0000313" key="2">
    <source>
        <dbReference type="Proteomes" id="UP000184233"/>
    </source>
</evidence>
<accession>A0A1M3L5A2</accession>